<keyword evidence="3" id="KW-1185">Reference proteome</keyword>
<evidence type="ECO:0000313" key="3">
    <source>
        <dbReference type="Proteomes" id="UP000187059"/>
    </source>
</evidence>
<dbReference type="STRING" id="1250539.Ga0080574_TMP3156"/>
<dbReference type="Proteomes" id="UP000187059">
    <property type="component" value="Chromosome"/>
</dbReference>
<sequence length="76" mass="8756">MLRRSKGYVTRQGEDTEQYRKANPMQNQPESKIAAQEALAVLEQAYAYYQPEPVLVHTAVREIEEDTDGFAYYRAA</sequence>
<gene>
    <name evidence="2" type="ORF">Ga0080574_TMP3156</name>
</gene>
<organism evidence="2 3">
    <name type="scientific">Salipiger abyssi</name>
    <dbReference type="NCBI Taxonomy" id="1250539"/>
    <lineage>
        <taxon>Bacteria</taxon>
        <taxon>Pseudomonadati</taxon>
        <taxon>Pseudomonadota</taxon>
        <taxon>Alphaproteobacteria</taxon>
        <taxon>Rhodobacterales</taxon>
        <taxon>Roseobacteraceae</taxon>
        <taxon>Salipiger</taxon>
    </lineage>
</organism>
<reference evidence="2 3" key="1">
    <citation type="submission" date="2016-04" db="EMBL/GenBank/DDBJ databases">
        <title>Deep-sea bacteria in the southern Pacific.</title>
        <authorList>
            <person name="Tang K."/>
        </authorList>
    </citation>
    <scope>NUCLEOTIDE SEQUENCE [LARGE SCALE GENOMIC DNA]</scope>
    <source>
        <strain evidence="2 3">JLT2014</strain>
    </source>
</reference>
<protein>
    <submittedName>
        <fullName evidence="2">Uncharacterized protein</fullName>
    </submittedName>
</protein>
<dbReference type="KEGG" id="paby:Ga0080574_TMP3156"/>
<name>A0A1P8UVS9_9RHOB</name>
<feature type="region of interest" description="Disordered" evidence="1">
    <location>
        <begin position="1"/>
        <end position="28"/>
    </location>
</feature>
<accession>A0A1P8UVS9</accession>
<dbReference type="EMBL" id="CP015093">
    <property type="protein sequence ID" value="APZ53490.1"/>
    <property type="molecule type" value="Genomic_DNA"/>
</dbReference>
<proteinExistence type="predicted"/>
<evidence type="ECO:0000256" key="1">
    <source>
        <dbReference type="SAM" id="MobiDB-lite"/>
    </source>
</evidence>
<evidence type="ECO:0000313" key="2">
    <source>
        <dbReference type="EMBL" id="APZ53490.1"/>
    </source>
</evidence>
<dbReference type="AlphaFoldDB" id="A0A1P8UVS9"/>